<evidence type="ECO:0000313" key="7">
    <source>
        <dbReference type="EMBL" id="PVX30954.1"/>
    </source>
</evidence>
<dbReference type="Proteomes" id="UP000245890">
    <property type="component" value="Unassembled WGS sequence"/>
</dbReference>
<protein>
    <recommendedName>
        <fullName evidence="6">HTH luxR-type domain-containing protein</fullName>
    </recommendedName>
</protein>
<keyword evidence="5" id="KW-1133">Transmembrane helix</keyword>
<dbReference type="GO" id="GO:0006355">
    <property type="term" value="P:regulation of DNA-templated transcription"/>
    <property type="evidence" value="ECO:0007669"/>
    <property type="project" value="InterPro"/>
</dbReference>
<feature type="transmembrane region" description="Helical" evidence="5">
    <location>
        <begin position="182"/>
        <end position="203"/>
    </location>
</feature>
<feature type="domain" description="HTH luxR-type" evidence="6">
    <location>
        <begin position="59"/>
        <end position="124"/>
    </location>
</feature>
<dbReference type="GO" id="GO:0003677">
    <property type="term" value="F:DNA binding"/>
    <property type="evidence" value="ECO:0007669"/>
    <property type="project" value="UniProtKB-KW"/>
</dbReference>
<dbReference type="Gene3D" id="1.10.10.10">
    <property type="entry name" value="Winged helix-like DNA-binding domain superfamily/Winged helix DNA-binding domain"/>
    <property type="match status" value="1"/>
</dbReference>
<reference evidence="7 8" key="1">
    <citation type="submission" date="2018-05" db="EMBL/GenBank/DDBJ databases">
        <title>Description of Sphingomonas pokkalii sp nov, isolated from the rhizosphere of saline tolerant pokkali rice and its draft genome analysis.</title>
        <authorList>
            <person name="Menon R."/>
            <person name="Kumari S."/>
            <person name="Rameshkumar N."/>
        </authorList>
    </citation>
    <scope>NUCLEOTIDE SEQUENCE [LARGE SCALE GENOMIC DNA]</scope>
    <source>
        <strain evidence="7 8">L3B27</strain>
    </source>
</reference>
<dbReference type="InterPro" id="IPR016032">
    <property type="entry name" value="Sig_transdc_resp-reg_C-effctor"/>
</dbReference>
<keyword evidence="8" id="KW-1185">Reference proteome</keyword>
<evidence type="ECO:0000256" key="2">
    <source>
        <dbReference type="ARBA" id="ARBA00023125"/>
    </source>
</evidence>
<evidence type="ECO:0000256" key="5">
    <source>
        <dbReference type="SAM" id="Phobius"/>
    </source>
</evidence>
<accession>A0A2U0SHZ5</accession>
<keyword evidence="1" id="KW-0805">Transcription regulation</keyword>
<evidence type="ECO:0000256" key="3">
    <source>
        <dbReference type="ARBA" id="ARBA00023163"/>
    </source>
</evidence>
<evidence type="ECO:0000259" key="6">
    <source>
        <dbReference type="PROSITE" id="PS50043"/>
    </source>
</evidence>
<sequence>MRSKCANHSGSARLPAISSTAWTLFFLRLVKIASLRMTPHPILFMAMIQCGPIKHWGEDVVSNRGLSERQAACLELVAQGMSSKEIALQIGISPRSVDAYVTTAMEKLDAPNRRDAARKYLSQKVPQKLPSQSEPVAAPAETTKGAGGTGLAWLNHALFPIPMGGSANNLSMSEKLLYSTRIALAGLATLLAIATTFMGLLAIL</sequence>
<dbReference type="OrthoDB" id="7206433at2"/>
<keyword evidence="5" id="KW-0472">Membrane</keyword>
<dbReference type="Pfam" id="PF00196">
    <property type="entry name" value="GerE"/>
    <property type="match status" value="1"/>
</dbReference>
<dbReference type="PROSITE" id="PS50043">
    <property type="entry name" value="HTH_LUXR_2"/>
    <property type="match status" value="1"/>
</dbReference>
<dbReference type="SMART" id="SM00421">
    <property type="entry name" value="HTH_LUXR"/>
    <property type="match status" value="1"/>
</dbReference>
<evidence type="ECO:0000256" key="4">
    <source>
        <dbReference type="SAM" id="MobiDB-lite"/>
    </source>
</evidence>
<evidence type="ECO:0000256" key="1">
    <source>
        <dbReference type="ARBA" id="ARBA00023015"/>
    </source>
</evidence>
<dbReference type="EMBL" id="QENQ01000001">
    <property type="protein sequence ID" value="PVX30954.1"/>
    <property type="molecule type" value="Genomic_DNA"/>
</dbReference>
<dbReference type="PANTHER" id="PTHR44688">
    <property type="entry name" value="DNA-BINDING TRANSCRIPTIONAL ACTIVATOR DEVR_DOSR"/>
    <property type="match status" value="1"/>
</dbReference>
<dbReference type="InterPro" id="IPR000792">
    <property type="entry name" value="Tscrpt_reg_LuxR_C"/>
</dbReference>
<keyword evidence="3" id="KW-0804">Transcription</keyword>
<feature type="region of interest" description="Disordered" evidence="4">
    <location>
        <begin position="123"/>
        <end position="143"/>
    </location>
</feature>
<dbReference type="InterPro" id="IPR036388">
    <property type="entry name" value="WH-like_DNA-bd_sf"/>
</dbReference>
<dbReference type="CDD" id="cd06170">
    <property type="entry name" value="LuxR_C_like"/>
    <property type="match status" value="1"/>
</dbReference>
<dbReference type="SUPFAM" id="SSF46894">
    <property type="entry name" value="C-terminal effector domain of the bipartite response regulators"/>
    <property type="match status" value="1"/>
</dbReference>
<gene>
    <name evidence="7" type="ORF">DD559_17795</name>
</gene>
<dbReference type="PANTHER" id="PTHR44688:SF16">
    <property type="entry name" value="DNA-BINDING TRANSCRIPTIONAL ACTIVATOR DEVR_DOSR"/>
    <property type="match status" value="1"/>
</dbReference>
<dbReference type="AlphaFoldDB" id="A0A2U0SHZ5"/>
<keyword evidence="5" id="KW-0812">Transmembrane</keyword>
<keyword evidence="2" id="KW-0238">DNA-binding</keyword>
<name>A0A2U0SHZ5_9SPHN</name>
<comment type="caution">
    <text evidence="7">The sequence shown here is derived from an EMBL/GenBank/DDBJ whole genome shotgun (WGS) entry which is preliminary data.</text>
</comment>
<dbReference type="PRINTS" id="PR00038">
    <property type="entry name" value="HTHLUXR"/>
</dbReference>
<proteinExistence type="predicted"/>
<evidence type="ECO:0000313" key="8">
    <source>
        <dbReference type="Proteomes" id="UP000245890"/>
    </source>
</evidence>
<organism evidence="7 8">
    <name type="scientific">Sphingomonas pokkalii</name>
    <dbReference type="NCBI Taxonomy" id="2175090"/>
    <lineage>
        <taxon>Bacteria</taxon>
        <taxon>Pseudomonadati</taxon>
        <taxon>Pseudomonadota</taxon>
        <taxon>Alphaproteobacteria</taxon>
        <taxon>Sphingomonadales</taxon>
        <taxon>Sphingomonadaceae</taxon>
        <taxon>Sphingomonas</taxon>
    </lineage>
</organism>